<dbReference type="SMART" id="SM00563">
    <property type="entry name" value="PlsC"/>
    <property type="match status" value="1"/>
</dbReference>
<dbReference type="SUPFAM" id="SSF69593">
    <property type="entry name" value="Glycerol-3-phosphate (1)-acyltransferase"/>
    <property type="match status" value="1"/>
</dbReference>
<evidence type="ECO:0000256" key="7">
    <source>
        <dbReference type="ARBA" id="ARBA00023136"/>
    </source>
</evidence>
<evidence type="ECO:0000256" key="9">
    <source>
        <dbReference type="ARBA" id="ARBA00048427"/>
    </source>
</evidence>
<evidence type="ECO:0000256" key="1">
    <source>
        <dbReference type="ARBA" id="ARBA00004184"/>
    </source>
</evidence>
<sequence>MTPELKEPQRHPASPPETEKPGGWFSRFVNRLTGWLGGHDFHYAGYLPSRPSWLLRCTLDPFFTKVTVQPRMIERLRELATQGVVVYALKYRSTLDFLFFSRRYRQLGAPVPEVAFDLNLWIFQPFSHLVQIISGGVNYFTRKKALPNPFQDGYFLRILQEKRNALLFLVDQVGFRHRFLKPREDPLRHLLEIQEKVDFPIFVVPQLIMYSQDPTREDKGLLDLFFGDRENPGRLRKLGLCIRKSKKAVVEIAEPVNLRELVAVSAPQANLNFMAQNLRAELIQRLDQKRRLVTGPVVKSREELMEITLTDPGLTRFMEHLSETEKKKLAKIKKNAQDYFWEMAADWNLLVIPIMNRLVKWLSRTLFEDVFFDREGFEKVREAGQRGTLIFIPCHKSHIDYLLLNNLMYQHYLHPPRIAAGKNLAFWPLGPIFRGSGAFFIRRRFLGGKLYAEVLYHYLKTLIKTGYSLEFFIEGGRSRTGKLVLPKIGLLNMILRAYYEGATPDLIFVPTYIGYDQVLEEKAYLSELEGKTKEKESVGQLVRARKFLKRRYGRAYIQFSEPISLREHLARHPAAGDEAEQIQTLSNDLALQVVEAINRVSVVTPFSLVCAALLTYPRKGVYRRELLKIIKVLYDYLKARNVPLADSLHNLNQAVEETLALCEIRKLITPIEKEEGLSDELGLGGYSIDETKRPLLEYYKNNIIHYFLPAAIVSLATLAGPGFDFERRQVLEDVRFLEDFFKFEFFFNGVAPETLVDDTLAYFTSREVVVSLDGGDNRYTLSASGLKELAYFANLLYNYLESYYIVFRSVRYLQKKPRSEKEFLKRISSIGQKSYKLGEVERSEALSESNFQNALKLFGEKGIVTKKLPKGKGDTTFSPPFDEDAKDYYGRQLARFLRR</sequence>
<name>A0A7V6A632_9BACT</name>
<evidence type="ECO:0000256" key="2">
    <source>
        <dbReference type="ARBA" id="ARBA00004765"/>
    </source>
</evidence>
<gene>
    <name evidence="12" type="ORF">ENV52_14875</name>
</gene>
<comment type="subcellular location">
    <subcellularLocation>
        <location evidence="1">Endomembrane system</location>
        <topology evidence="1">Peripheral membrane protein</topology>
    </subcellularLocation>
</comment>
<comment type="similarity">
    <text evidence="3">Belongs to the GPAT/DAPAT family.</text>
</comment>
<dbReference type="GO" id="GO:0012505">
    <property type="term" value="C:endomembrane system"/>
    <property type="evidence" value="ECO:0007669"/>
    <property type="project" value="UniProtKB-SubCell"/>
</dbReference>
<evidence type="ECO:0000313" key="12">
    <source>
        <dbReference type="EMBL" id="HHS30967.1"/>
    </source>
</evidence>
<keyword evidence="6" id="KW-0808">Transferase</keyword>
<dbReference type="CDD" id="cd07993">
    <property type="entry name" value="LPLAT_DHAPAT-like"/>
    <property type="match status" value="1"/>
</dbReference>
<organism evidence="12">
    <name type="scientific">Desulfobacca acetoxidans</name>
    <dbReference type="NCBI Taxonomy" id="60893"/>
    <lineage>
        <taxon>Bacteria</taxon>
        <taxon>Pseudomonadati</taxon>
        <taxon>Thermodesulfobacteriota</taxon>
        <taxon>Desulfobaccia</taxon>
        <taxon>Desulfobaccales</taxon>
        <taxon>Desulfobaccaceae</taxon>
        <taxon>Desulfobacca</taxon>
    </lineage>
</organism>
<dbReference type="InterPro" id="IPR022284">
    <property type="entry name" value="GPAT/DHAPAT"/>
</dbReference>
<reference evidence="12" key="1">
    <citation type="journal article" date="2020" name="mSystems">
        <title>Genome- and Community-Level Interaction Insights into Carbon Utilization and Element Cycling Functions of Hydrothermarchaeota in Hydrothermal Sediment.</title>
        <authorList>
            <person name="Zhou Z."/>
            <person name="Liu Y."/>
            <person name="Xu W."/>
            <person name="Pan J."/>
            <person name="Luo Z.H."/>
            <person name="Li M."/>
        </authorList>
    </citation>
    <scope>NUCLEOTIDE SEQUENCE [LARGE SCALE GENOMIC DNA]</scope>
    <source>
        <strain evidence="12">SpSt-767</strain>
    </source>
</reference>
<dbReference type="UniPathway" id="UPA00557">
    <property type="reaction ID" value="UER00612"/>
</dbReference>
<evidence type="ECO:0000256" key="3">
    <source>
        <dbReference type="ARBA" id="ARBA00007937"/>
    </source>
</evidence>
<dbReference type="PANTHER" id="PTHR12563:SF17">
    <property type="entry name" value="DIHYDROXYACETONE PHOSPHATE ACYLTRANSFERASE"/>
    <property type="match status" value="1"/>
</dbReference>
<protein>
    <recommendedName>
        <fullName evidence="5">Glycerol-3-phosphate acyltransferase</fullName>
        <ecNumber evidence="4">2.3.1.15</ecNumber>
    </recommendedName>
</protein>
<feature type="compositionally biased region" description="Basic and acidic residues" evidence="10">
    <location>
        <begin position="1"/>
        <end position="10"/>
    </location>
</feature>
<dbReference type="PANTHER" id="PTHR12563">
    <property type="entry name" value="GLYCEROL-3-PHOSPHATE ACYLTRANSFERASE"/>
    <property type="match status" value="1"/>
</dbReference>
<dbReference type="InterPro" id="IPR045520">
    <property type="entry name" value="GPAT/DHAPAT_C"/>
</dbReference>
<evidence type="ECO:0000256" key="8">
    <source>
        <dbReference type="ARBA" id="ARBA00023315"/>
    </source>
</evidence>
<dbReference type="GO" id="GO:0016024">
    <property type="term" value="P:CDP-diacylglycerol biosynthetic process"/>
    <property type="evidence" value="ECO:0007669"/>
    <property type="project" value="UniProtKB-UniPathway"/>
</dbReference>
<evidence type="ECO:0000256" key="5">
    <source>
        <dbReference type="ARBA" id="ARBA00013432"/>
    </source>
</evidence>
<dbReference type="InterPro" id="IPR041728">
    <property type="entry name" value="GPAT/DHAPAT_LPLAT"/>
</dbReference>
<evidence type="ECO:0000256" key="4">
    <source>
        <dbReference type="ARBA" id="ARBA00013113"/>
    </source>
</evidence>
<dbReference type="AlphaFoldDB" id="A0A7V6A632"/>
<comment type="pathway">
    <text evidence="2">Phospholipid metabolism; CDP-diacylglycerol biosynthesis; CDP-diacylglycerol from sn-glycerol 3-phosphate: step 1/3.</text>
</comment>
<evidence type="ECO:0000256" key="6">
    <source>
        <dbReference type="ARBA" id="ARBA00022679"/>
    </source>
</evidence>
<feature type="region of interest" description="Disordered" evidence="10">
    <location>
        <begin position="1"/>
        <end position="22"/>
    </location>
</feature>
<dbReference type="Pfam" id="PF01553">
    <property type="entry name" value="Acyltransferase"/>
    <property type="match status" value="1"/>
</dbReference>
<dbReference type="EMBL" id="DTGR01000229">
    <property type="protein sequence ID" value="HHS30967.1"/>
    <property type="molecule type" value="Genomic_DNA"/>
</dbReference>
<evidence type="ECO:0000256" key="10">
    <source>
        <dbReference type="SAM" id="MobiDB-lite"/>
    </source>
</evidence>
<comment type="catalytic activity">
    <reaction evidence="9">
        <text>sn-glycerol 3-phosphate + an acyl-CoA = a 1-acyl-sn-glycero-3-phosphate + CoA</text>
        <dbReference type="Rhea" id="RHEA:15325"/>
        <dbReference type="ChEBI" id="CHEBI:57287"/>
        <dbReference type="ChEBI" id="CHEBI:57597"/>
        <dbReference type="ChEBI" id="CHEBI:57970"/>
        <dbReference type="ChEBI" id="CHEBI:58342"/>
        <dbReference type="EC" id="2.3.1.15"/>
    </reaction>
</comment>
<accession>A0A7V6A632</accession>
<comment type="caution">
    <text evidence="12">The sequence shown here is derived from an EMBL/GenBank/DDBJ whole genome shotgun (WGS) entry which is preliminary data.</text>
</comment>
<proteinExistence type="inferred from homology"/>
<dbReference type="Pfam" id="PF19277">
    <property type="entry name" value="GPAT_C"/>
    <property type="match status" value="1"/>
</dbReference>
<feature type="domain" description="Phospholipid/glycerol acyltransferase" evidence="11">
    <location>
        <begin position="389"/>
        <end position="516"/>
    </location>
</feature>
<keyword evidence="7" id="KW-0472">Membrane</keyword>
<dbReference type="InterPro" id="IPR002123">
    <property type="entry name" value="Plipid/glycerol_acylTrfase"/>
</dbReference>
<keyword evidence="8" id="KW-0012">Acyltransferase</keyword>
<evidence type="ECO:0000259" key="11">
    <source>
        <dbReference type="SMART" id="SM00563"/>
    </source>
</evidence>
<dbReference type="EC" id="2.3.1.15" evidence="4"/>
<dbReference type="GO" id="GO:0004366">
    <property type="term" value="F:glycerol-3-phosphate O-acyltransferase activity"/>
    <property type="evidence" value="ECO:0007669"/>
    <property type="project" value="UniProtKB-EC"/>
</dbReference>